<evidence type="ECO:0000313" key="10">
    <source>
        <dbReference type="Proteomes" id="UP000006039"/>
    </source>
</evidence>
<dbReference type="PANTHER" id="PTHR21286:SF0">
    <property type="entry name" value="NUCLEAR PORE COMPLEX PROTEIN NUP160"/>
    <property type="match status" value="1"/>
</dbReference>
<reference evidence="10" key="1">
    <citation type="submission" date="2010-07" db="EMBL/GenBank/DDBJ databases">
        <title>The genome sequence of Gaeumannomyces graminis var. tritici strain R3-111a-1.</title>
        <authorList>
            <consortium name="The Broad Institute Genome Sequencing Platform"/>
            <person name="Ma L.-J."/>
            <person name="Dead R."/>
            <person name="Young S."/>
            <person name="Zeng Q."/>
            <person name="Koehrsen M."/>
            <person name="Alvarado L."/>
            <person name="Berlin A."/>
            <person name="Chapman S.B."/>
            <person name="Chen Z."/>
            <person name="Freedman E."/>
            <person name="Gellesch M."/>
            <person name="Goldberg J."/>
            <person name="Griggs A."/>
            <person name="Gujja S."/>
            <person name="Heilman E.R."/>
            <person name="Heiman D."/>
            <person name="Hepburn T."/>
            <person name="Howarth C."/>
            <person name="Jen D."/>
            <person name="Larson L."/>
            <person name="Mehta T."/>
            <person name="Neiman D."/>
            <person name="Pearson M."/>
            <person name="Roberts A."/>
            <person name="Saif S."/>
            <person name="Shea T."/>
            <person name="Shenoy N."/>
            <person name="Sisk P."/>
            <person name="Stolte C."/>
            <person name="Sykes S."/>
            <person name="Walk T."/>
            <person name="White J."/>
            <person name="Yandava C."/>
            <person name="Haas B."/>
            <person name="Nusbaum C."/>
            <person name="Birren B."/>
        </authorList>
    </citation>
    <scope>NUCLEOTIDE SEQUENCE [LARGE SCALE GENOMIC DNA]</scope>
    <source>
        <strain evidence="10">R3-111a-1</strain>
    </source>
</reference>
<dbReference type="GO" id="GO:0005643">
    <property type="term" value="C:nuclear pore"/>
    <property type="evidence" value="ECO:0007669"/>
    <property type="project" value="TreeGrafter"/>
</dbReference>
<dbReference type="HOGENOM" id="CLU_003258_0_0_1"/>
<dbReference type="PANTHER" id="PTHR21286">
    <property type="entry name" value="NUCLEAR PORE COMPLEX PROTEIN NUP160"/>
    <property type="match status" value="1"/>
</dbReference>
<reference evidence="9" key="5">
    <citation type="submission" date="2018-04" db="UniProtKB">
        <authorList>
            <consortium name="EnsemblFungi"/>
        </authorList>
    </citation>
    <scope>IDENTIFICATION</scope>
    <source>
        <strain evidence="9">R3-111a-1</strain>
    </source>
</reference>
<reference evidence="8" key="3">
    <citation type="submission" date="2010-09" db="EMBL/GenBank/DDBJ databases">
        <title>Annotation of Gaeumannomyces graminis var. tritici R3-111a-1.</title>
        <authorList>
            <consortium name="The Broad Institute Genome Sequencing Platform"/>
            <person name="Ma L.-J."/>
            <person name="Dead R."/>
            <person name="Young S.K."/>
            <person name="Zeng Q."/>
            <person name="Gargeya S."/>
            <person name="Fitzgerald M."/>
            <person name="Haas B."/>
            <person name="Abouelleil A."/>
            <person name="Alvarado L."/>
            <person name="Arachchi H.M."/>
            <person name="Berlin A."/>
            <person name="Brown A."/>
            <person name="Chapman S.B."/>
            <person name="Chen Z."/>
            <person name="Dunbar C."/>
            <person name="Freedman E."/>
            <person name="Gearin G."/>
            <person name="Gellesch M."/>
            <person name="Goldberg J."/>
            <person name="Griggs A."/>
            <person name="Gujja S."/>
            <person name="Heiman D."/>
            <person name="Howarth C."/>
            <person name="Larson L."/>
            <person name="Lui A."/>
            <person name="MacDonald P.J.P."/>
            <person name="Mehta T."/>
            <person name="Montmayeur A."/>
            <person name="Murphy C."/>
            <person name="Neiman D."/>
            <person name="Pearson M."/>
            <person name="Priest M."/>
            <person name="Roberts A."/>
            <person name="Saif S."/>
            <person name="Shea T."/>
            <person name="Shenoy N."/>
            <person name="Sisk P."/>
            <person name="Stolte C."/>
            <person name="Sykes S."/>
            <person name="Yandava C."/>
            <person name="Wortman J."/>
            <person name="Nusbaum C."/>
            <person name="Birren B."/>
        </authorList>
    </citation>
    <scope>NUCLEOTIDE SEQUENCE</scope>
    <source>
        <strain evidence="8">R3-111a-1</strain>
    </source>
</reference>
<dbReference type="InterPro" id="IPR048884">
    <property type="entry name" value="Nup120_helical"/>
</dbReference>
<feature type="domain" description="Nucleoporin nup120-like HEAT repeat" evidence="7">
    <location>
        <begin position="841"/>
        <end position="1010"/>
    </location>
</feature>
<dbReference type="Proteomes" id="UP000006039">
    <property type="component" value="Unassembled WGS sequence"/>
</dbReference>
<evidence type="ECO:0000313" key="9">
    <source>
        <dbReference type="EnsemblFungi" id="EJT81879"/>
    </source>
</evidence>
<evidence type="ECO:0000259" key="6">
    <source>
        <dbReference type="Pfam" id="PF21486"/>
    </source>
</evidence>
<dbReference type="eggNOG" id="ENOG502QQWQ">
    <property type="taxonomic scope" value="Eukaryota"/>
</dbReference>
<dbReference type="Pfam" id="PF23300">
    <property type="entry name" value="HEAT_Nup120"/>
    <property type="match status" value="1"/>
</dbReference>
<reference evidence="9" key="4">
    <citation type="journal article" date="2015" name="G3 (Bethesda)">
        <title>Genome sequences of three phytopathogenic species of the Magnaporthaceae family of fungi.</title>
        <authorList>
            <person name="Okagaki L.H."/>
            <person name="Nunes C.C."/>
            <person name="Sailsbery J."/>
            <person name="Clay B."/>
            <person name="Brown D."/>
            <person name="John T."/>
            <person name="Oh Y."/>
            <person name="Young N."/>
            <person name="Fitzgerald M."/>
            <person name="Haas B.J."/>
            <person name="Zeng Q."/>
            <person name="Young S."/>
            <person name="Adiconis X."/>
            <person name="Fan L."/>
            <person name="Levin J.Z."/>
            <person name="Mitchell T.K."/>
            <person name="Okubara P.A."/>
            <person name="Farman M.L."/>
            <person name="Kohn L.M."/>
            <person name="Birren B."/>
            <person name="Ma L.-J."/>
            <person name="Dean R.A."/>
        </authorList>
    </citation>
    <scope>NUCLEOTIDE SEQUENCE</scope>
    <source>
        <strain evidence="9">R3-111a-1</strain>
    </source>
</reference>
<dbReference type="Pfam" id="PF21486">
    <property type="entry name" value="NUP120_helical"/>
    <property type="match status" value="1"/>
</dbReference>
<feature type="domain" description="Nucleoporin Nup120/160 beta-propeller" evidence="5">
    <location>
        <begin position="73"/>
        <end position="569"/>
    </location>
</feature>
<evidence type="ECO:0000256" key="2">
    <source>
        <dbReference type="ARBA" id="ARBA00022448"/>
    </source>
</evidence>
<dbReference type="EnsemblFungi" id="EJT81879">
    <property type="protein sequence ID" value="EJT81879"/>
    <property type="gene ID" value="GGTG_01853"/>
</dbReference>
<dbReference type="VEuPathDB" id="FungiDB:GGTG_01853"/>
<organism evidence="8">
    <name type="scientific">Gaeumannomyces tritici (strain R3-111a-1)</name>
    <name type="common">Wheat and barley take-all root rot fungus</name>
    <name type="synonym">Gaeumannomyces graminis var. tritici</name>
    <dbReference type="NCBI Taxonomy" id="644352"/>
    <lineage>
        <taxon>Eukaryota</taxon>
        <taxon>Fungi</taxon>
        <taxon>Dikarya</taxon>
        <taxon>Ascomycota</taxon>
        <taxon>Pezizomycotina</taxon>
        <taxon>Sordariomycetes</taxon>
        <taxon>Sordariomycetidae</taxon>
        <taxon>Magnaporthales</taxon>
        <taxon>Magnaporthaceae</taxon>
        <taxon>Gaeumannomyces</taxon>
    </lineage>
</organism>
<sequence length="1219" mass="134683">MDSREPLFVYKETRLNLEPSLSTTVHIHLKSSNGAGHSSRSNGRSSEDERAYRVKGLASASAVFYRQHHSSPRAFLWRILDGGRILSLQAADIHRQEKVVDAPLTVHVHFPSPLKPNCVALADPKNLDALSIFAFDESNNLHSLLLKSDVFRKRSASEAVNPADTPKPFLPAALGFKHVHRLVAVNTDRLLATLHDGGLLVFDRTHGHDAVTPWKETFYNSSGWTQGLRNLLPFQSGPTVRYGKVNMDLTAATSVAVTSMGMQKTSFMFTVCLDHRMRIWNGSGAILFTGDILNSERNPQEVGKWTIDPSQSNLVRVLECAEGHCLCVTYSPIGTGAFKVWKVAASSPDSIIVKDMFPDHNLAPPAPSSSDIWTLADFGLTQDPLCANRLWVLWKNNLTYRVQKVDFKLDTIEAAWANEWVDVFADHTAPPAQSANPCDPTDATEKWLQIIFAPGRFTRSMLETALAMYEGGVGSAKTSSGSGKKSLVESICTVLGSTATLERDSAGEIDYGQFRATSEIHWRRFYRLLVELDKQRGEALSLAVDPVSGLTWVVCADCVSVVRACSKLERVYHNLSSPESNYQATSCLLTAGTSFLASFSDNMLQMCAAALRAELSEDSSKTDYERIQHFSEKSGFWRLVTDEDCAQVLESLGDGFKLVSFDLYRSLFSLVGETDNAQARDVRDPFTEFGRKLVVKGTRDTAELHWRILFSQVILLVHMENEQDNEEDAIHSRLDIGQVYRQLILALRRLELVRWLAKTELSVPLPKVDRSNGLQQLANTSPAPSHKSGDETHIISTLEASISHLLGLSEPSGEPMAAILTDVMTDICAPDSNMELSTARTQCLLLKRDRPDLAIELGAFAKQDPFSTYVQGRVALALRDYDVALVHFKKAAIGMSVPMKHADRHSMGLLDDTEWNLLNNGLPNYYAHIVSLYERQKAYSYVASFARLSLQFANGQDPASASTRAEMLSRLFVSATAISRFDLAHTALLSMTDAALQHSCLKRLVEKMCETQQNAELMNLPFCHLHDSVDRILEQKCQAAAAAAAAVDSTQAGRGVPWHQVLYAWRVHHNDFKGAAAALLDRTKKLKKLGEGDKLLGDDVLDTPVTRQYLMLINALSCVEPKDAWIVSEEEAGTHGKVATSGVDVYESIDLLAGAGTGEAADLRALAANLMPADVDRAWRRVLSLADLRRDYQGELDRIAAIQNNQFDFAVGDEAMDES</sequence>
<feature type="compositionally biased region" description="Polar residues" evidence="4">
    <location>
        <begin position="29"/>
        <end position="44"/>
    </location>
</feature>
<dbReference type="InterPro" id="IPR056548">
    <property type="entry name" value="HEAT_Nup120"/>
</dbReference>
<keyword evidence="2" id="KW-0813">Transport</keyword>
<dbReference type="GO" id="GO:0017056">
    <property type="term" value="F:structural constituent of nuclear pore"/>
    <property type="evidence" value="ECO:0007669"/>
    <property type="project" value="TreeGrafter"/>
</dbReference>
<comment type="subcellular location">
    <subcellularLocation>
        <location evidence="1">Nucleus</location>
    </subcellularLocation>
</comment>
<evidence type="ECO:0000256" key="1">
    <source>
        <dbReference type="ARBA" id="ARBA00004123"/>
    </source>
</evidence>
<evidence type="ECO:0000259" key="7">
    <source>
        <dbReference type="Pfam" id="PF23300"/>
    </source>
</evidence>
<protein>
    <submittedName>
        <fullName evidence="8 9">Uncharacterized protein</fullName>
    </submittedName>
</protein>
<dbReference type="InterPro" id="IPR021717">
    <property type="entry name" value="Nucleoporin_Nup160"/>
</dbReference>
<name>J3NKR2_GAET3</name>
<dbReference type="OrthoDB" id="67716at2759"/>
<dbReference type="RefSeq" id="XP_009217888.1">
    <property type="nucleotide sequence ID" value="XM_009219624.1"/>
</dbReference>
<dbReference type="EMBL" id="GL385395">
    <property type="protein sequence ID" value="EJT81879.1"/>
    <property type="molecule type" value="Genomic_DNA"/>
</dbReference>
<keyword evidence="10" id="KW-1185">Reference proteome</keyword>
<evidence type="ECO:0000313" key="8">
    <source>
        <dbReference type="EMBL" id="EJT81879.1"/>
    </source>
</evidence>
<evidence type="ECO:0000256" key="3">
    <source>
        <dbReference type="ARBA" id="ARBA00023242"/>
    </source>
</evidence>
<evidence type="ECO:0000256" key="4">
    <source>
        <dbReference type="SAM" id="MobiDB-lite"/>
    </source>
</evidence>
<gene>
    <name evidence="9" type="primary">20342311</name>
    <name evidence="8" type="ORF">GGTG_01853</name>
</gene>
<evidence type="ECO:0000259" key="5">
    <source>
        <dbReference type="Pfam" id="PF11715"/>
    </source>
</evidence>
<proteinExistence type="predicted"/>
<dbReference type="STRING" id="644352.J3NKR2"/>
<dbReference type="InterPro" id="IPR059141">
    <property type="entry name" value="Beta-prop_Nup120_160"/>
</dbReference>
<dbReference type="Pfam" id="PF11715">
    <property type="entry name" value="Beta-prop_Nup120_160"/>
    <property type="match status" value="1"/>
</dbReference>
<feature type="domain" description="Nucleoporin Nup120 helical" evidence="6">
    <location>
        <begin position="611"/>
        <end position="743"/>
    </location>
</feature>
<keyword evidence="3" id="KW-0539">Nucleus</keyword>
<feature type="region of interest" description="Disordered" evidence="4">
    <location>
        <begin position="29"/>
        <end position="50"/>
    </location>
</feature>
<accession>J3NKR2</accession>
<dbReference type="GeneID" id="20342311"/>
<reference evidence="8" key="2">
    <citation type="submission" date="2010-07" db="EMBL/GenBank/DDBJ databases">
        <authorList>
            <consortium name="The Broad Institute Genome Sequencing Platform"/>
            <consortium name="Broad Institute Genome Sequencing Center for Infectious Disease"/>
            <person name="Ma L.-J."/>
            <person name="Dead R."/>
            <person name="Young S."/>
            <person name="Zeng Q."/>
            <person name="Koehrsen M."/>
            <person name="Alvarado L."/>
            <person name="Berlin A."/>
            <person name="Chapman S.B."/>
            <person name="Chen Z."/>
            <person name="Freedman E."/>
            <person name="Gellesch M."/>
            <person name="Goldberg J."/>
            <person name="Griggs A."/>
            <person name="Gujja S."/>
            <person name="Heilman E.R."/>
            <person name="Heiman D."/>
            <person name="Hepburn T."/>
            <person name="Howarth C."/>
            <person name="Jen D."/>
            <person name="Larson L."/>
            <person name="Mehta T."/>
            <person name="Neiman D."/>
            <person name="Pearson M."/>
            <person name="Roberts A."/>
            <person name="Saif S."/>
            <person name="Shea T."/>
            <person name="Shenoy N."/>
            <person name="Sisk P."/>
            <person name="Stolte C."/>
            <person name="Sykes S."/>
            <person name="Walk T."/>
            <person name="White J."/>
            <person name="Yandava C."/>
            <person name="Haas B."/>
            <person name="Nusbaum C."/>
            <person name="Birren B."/>
        </authorList>
    </citation>
    <scope>NUCLEOTIDE SEQUENCE</scope>
    <source>
        <strain evidence="8">R3-111a-1</strain>
    </source>
</reference>
<dbReference type="AlphaFoldDB" id="J3NKR2"/>